<feature type="compositionally biased region" description="Pro residues" evidence="1">
    <location>
        <begin position="90"/>
        <end position="116"/>
    </location>
</feature>
<evidence type="ECO:0000256" key="1">
    <source>
        <dbReference type="SAM" id="MobiDB-lite"/>
    </source>
</evidence>
<protein>
    <submittedName>
        <fullName evidence="3">Uncharacterized protein</fullName>
    </submittedName>
</protein>
<accession>A0A4R7BWS3</accession>
<feature type="compositionally biased region" description="Basic and acidic residues" evidence="1">
    <location>
        <begin position="76"/>
        <end position="87"/>
    </location>
</feature>
<feature type="chain" id="PRO_5020914559" evidence="2">
    <location>
        <begin position="24"/>
        <end position="116"/>
    </location>
</feature>
<reference evidence="3 4" key="1">
    <citation type="submission" date="2019-03" db="EMBL/GenBank/DDBJ databases">
        <title>Genomic Encyclopedia of Type Strains, Phase IV (KMG-IV): sequencing the most valuable type-strain genomes for metagenomic binning, comparative biology and taxonomic classification.</title>
        <authorList>
            <person name="Goeker M."/>
        </authorList>
    </citation>
    <scope>NUCLEOTIDE SEQUENCE [LARGE SCALE GENOMIC DNA]</scope>
    <source>
        <strain evidence="3 4">DSM 25903</strain>
    </source>
</reference>
<dbReference type="AlphaFoldDB" id="A0A4R7BWS3"/>
<sequence>MRIASTSALLLAALILPASVAPASADAGVRPVWEDFQPAVSTQYRAPDGGRRYPPPNNRLLIMNRDRQALPTSMPDLDRTVPRRTTRDPLLPPLTRPGAPLPPAGSTLPPPAPTIR</sequence>
<dbReference type="RefSeq" id="WP_133770972.1">
    <property type="nucleotide sequence ID" value="NZ_SNZR01000013.1"/>
</dbReference>
<dbReference type="EMBL" id="SNZR01000013">
    <property type="protein sequence ID" value="TDR89953.1"/>
    <property type="molecule type" value="Genomic_DNA"/>
</dbReference>
<feature type="region of interest" description="Disordered" evidence="1">
    <location>
        <begin position="66"/>
        <end position="116"/>
    </location>
</feature>
<feature type="signal peptide" evidence="2">
    <location>
        <begin position="1"/>
        <end position="23"/>
    </location>
</feature>
<dbReference type="Proteomes" id="UP000295122">
    <property type="component" value="Unassembled WGS sequence"/>
</dbReference>
<comment type="caution">
    <text evidence="3">The sequence shown here is derived from an EMBL/GenBank/DDBJ whole genome shotgun (WGS) entry which is preliminary data.</text>
</comment>
<keyword evidence="2" id="KW-0732">Signal</keyword>
<keyword evidence="4" id="KW-1185">Reference proteome</keyword>
<name>A0A4R7BWS3_9HYPH</name>
<proteinExistence type="predicted"/>
<gene>
    <name evidence="3" type="ORF">EV668_2790</name>
</gene>
<evidence type="ECO:0000313" key="3">
    <source>
        <dbReference type="EMBL" id="TDR89953.1"/>
    </source>
</evidence>
<evidence type="ECO:0000313" key="4">
    <source>
        <dbReference type="Proteomes" id="UP000295122"/>
    </source>
</evidence>
<evidence type="ECO:0000256" key="2">
    <source>
        <dbReference type="SAM" id="SignalP"/>
    </source>
</evidence>
<organism evidence="3 4">
    <name type="scientific">Enterovirga rhinocerotis</name>
    <dbReference type="NCBI Taxonomy" id="1339210"/>
    <lineage>
        <taxon>Bacteria</taxon>
        <taxon>Pseudomonadati</taxon>
        <taxon>Pseudomonadota</taxon>
        <taxon>Alphaproteobacteria</taxon>
        <taxon>Hyphomicrobiales</taxon>
        <taxon>Methylobacteriaceae</taxon>
        <taxon>Enterovirga</taxon>
    </lineage>
</organism>